<name>A0A418MF15_9BACT</name>
<keyword evidence="3" id="KW-1185">Reference proteome</keyword>
<dbReference type="OrthoDB" id="952086at2"/>
<dbReference type="EMBL" id="QXED01000002">
    <property type="protein sequence ID" value="RIV25400.1"/>
    <property type="molecule type" value="Genomic_DNA"/>
</dbReference>
<evidence type="ECO:0000313" key="2">
    <source>
        <dbReference type="EMBL" id="RIV25400.1"/>
    </source>
</evidence>
<keyword evidence="1" id="KW-0732">Signal</keyword>
<dbReference type="Proteomes" id="UP000283523">
    <property type="component" value="Unassembled WGS sequence"/>
</dbReference>
<dbReference type="AlphaFoldDB" id="A0A418MF15"/>
<proteinExistence type="predicted"/>
<comment type="caution">
    <text evidence="2">The sequence shown here is derived from an EMBL/GenBank/DDBJ whole genome shotgun (WGS) entry which is preliminary data.</text>
</comment>
<sequence length="225" mass="24316">MKRINSLLICCLLGMAILACQDESLPTIASDEALRTQLRGTWLPTELTMKYQIGITPNQRDTTIRLTPTTPPLLVAGRPNPVTAFTDTLTLGNAATAGLDTFYLANRGIRQRGYFFVTGASEGAALLRTGVATRSAGQITRWNYDIVSHGNVSVGANNSASFAPATYQNYAYTIREASASRLVLSFQTPVNVNNLPQVPITAANQSNTSVWAGRPVLFTATFTKR</sequence>
<reference evidence="2 3" key="1">
    <citation type="submission" date="2018-08" db="EMBL/GenBank/DDBJ databases">
        <title>Fibrisoma montanum sp. nov., isolated from Danxia mountain soil.</title>
        <authorList>
            <person name="Huang Y."/>
        </authorList>
    </citation>
    <scope>NUCLEOTIDE SEQUENCE [LARGE SCALE GENOMIC DNA]</scope>
    <source>
        <strain evidence="2 3">HYT19</strain>
    </source>
</reference>
<accession>A0A418MF15</accession>
<protein>
    <submittedName>
        <fullName evidence="2">Uncharacterized protein</fullName>
    </submittedName>
</protein>
<organism evidence="2 3">
    <name type="scientific">Fibrisoma montanum</name>
    <dbReference type="NCBI Taxonomy" id="2305895"/>
    <lineage>
        <taxon>Bacteria</taxon>
        <taxon>Pseudomonadati</taxon>
        <taxon>Bacteroidota</taxon>
        <taxon>Cytophagia</taxon>
        <taxon>Cytophagales</taxon>
        <taxon>Spirosomataceae</taxon>
        <taxon>Fibrisoma</taxon>
    </lineage>
</organism>
<gene>
    <name evidence="2" type="ORF">DYU11_08865</name>
</gene>
<dbReference type="PROSITE" id="PS51257">
    <property type="entry name" value="PROKAR_LIPOPROTEIN"/>
    <property type="match status" value="1"/>
</dbReference>
<feature type="signal peptide" evidence="1">
    <location>
        <begin position="1"/>
        <end position="21"/>
    </location>
</feature>
<feature type="chain" id="PRO_5019127447" evidence="1">
    <location>
        <begin position="22"/>
        <end position="225"/>
    </location>
</feature>
<evidence type="ECO:0000313" key="3">
    <source>
        <dbReference type="Proteomes" id="UP000283523"/>
    </source>
</evidence>
<evidence type="ECO:0000256" key="1">
    <source>
        <dbReference type="SAM" id="SignalP"/>
    </source>
</evidence>
<dbReference type="RefSeq" id="WP_119667284.1">
    <property type="nucleotide sequence ID" value="NZ_QXED01000002.1"/>
</dbReference>